<protein>
    <submittedName>
        <fullName evidence="1">Uncharacterized protein</fullName>
    </submittedName>
</protein>
<keyword evidence="2" id="KW-1185">Reference proteome</keyword>
<sequence length="201" mass="22684">MSENHVPAGADDFLPVLIYVTIKANPSQLQSNLKFVQLYRRQAKLISEPAYYFTNLVSTKEFIVDLNASSLSIDEITFEESMQAAKSISKVRSESSSASKVSQLDESQHSLSKEMYQKHEDSGVMVHGSNYPYLEAKTGELTVRDVDRLLGLYKDVVTKYTSLCKAISFLSTSEREPLLRHLEGVHPYMDLLSSHTQNKQK</sequence>
<dbReference type="Proteomes" id="UP000828941">
    <property type="component" value="Chromosome 9"/>
</dbReference>
<gene>
    <name evidence="1" type="ORF">L6164_023597</name>
</gene>
<comment type="caution">
    <text evidence="1">The sequence shown here is derived from an EMBL/GenBank/DDBJ whole genome shotgun (WGS) entry which is preliminary data.</text>
</comment>
<evidence type="ECO:0000313" key="1">
    <source>
        <dbReference type="EMBL" id="KAI4324029.1"/>
    </source>
</evidence>
<dbReference type="EMBL" id="CM039434">
    <property type="protein sequence ID" value="KAI4324029.1"/>
    <property type="molecule type" value="Genomic_DNA"/>
</dbReference>
<name>A0ACB9MJA1_BAUVA</name>
<proteinExistence type="predicted"/>
<organism evidence="1 2">
    <name type="scientific">Bauhinia variegata</name>
    <name type="common">Purple orchid tree</name>
    <name type="synonym">Phanera variegata</name>
    <dbReference type="NCBI Taxonomy" id="167791"/>
    <lineage>
        <taxon>Eukaryota</taxon>
        <taxon>Viridiplantae</taxon>
        <taxon>Streptophyta</taxon>
        <taxon>Embryophyta</taxon>
        <taxon>Tracheophyta</taxon>
        <taxon>Spermatophyta</taxon>
        <taxon>Magnoliopsida</taxon>
        <taxon>eudicotyledons</taxon>
        <taxon>Gunneridae</taxon>
        <taxon>Pentapetalae</taxon>
        <taxon>rosids</taxon>
        <taxon>fabids</taxon>
        <taxon>Fabales</taxon>
        <taxon>Fabaceae</taxon>
        <taxon>Cercidoideae</taxon>
        <taxon>Cercideae</taxon>
        <taxon>Bauhiniinae</taxon>
        <taxon>Bauhinia</taxon>
    </lineage>
</organism>
<accession>A0ACB9MJA1</accession>
<reference evidence="1 2" key="1">
    <citation type="journal article" date="2022" name="DNA Res.">
        <title>Chromosomal-level genome assembly of the orchid tree Bauhinia variegata (Leguminosae; Cercidoideae) supports the allotetraploid origin hypothesis of Bauhinia.</title>
        <authorList>
            <person name="Zhong Y."/>
            <person name="Chen Y."/>
            <person name="Zheng D."/>
            <person name="Pang J."/>
            <person name="Liu Y."/>
            <person name="Luo S."/>
            <person name="Meng S."/>
            <person name="Qian L."/>
            <person name="Wei D."/>
            <person name="Dai S."/>
            <person name="Zhou R."/>
        </authorList>
    </citation>
    <scope>NUCLEOTIDE SEQUENCE [LARGE SCALE GENOMIC DNA]</scope>
    <source>
        <strain evidence="1">BV-YZ2020</strain>
    </source>
</reference>
<evidence type="ECO:0000313" key="2">
    <source>
        <dbReference type="Proteomes" id="UP000828941"/>
    </source>
</evidence>